<dbReference type="AlphaFoldDB" id="A0A1Y1JWN6"/>
<dbReference type="Pfam" id="PF00106">
    <property type="entry name" value="adh_short"/>
    <property type="match status" value="1"/>
</dbReference>
<reference evidence="4" key="1">
    <citation type="journal article" date="2016" name="Sci. Rep.">
        <title>Molecular characterization of firefly nuptial gifts: a multi-omics approach sheds light on postcopulatory sexual selection.</title>
        <authorList>
            <person name="Al-Wathiqui N."/>
            <person name="Fallon T.R."/>
            <person name="South A."/>
            <person name="Weng J.K."/>
            <person name="Lewis S.M."/>
        </authorList>
    </citation>
    <scope>NUCLEOTIDE SEQUENCE</scope>
</reference>
<dbReference type="PANTHER" id="PTHR43115">
    <property type="entry name" value="DEHYDROGENASE/REDUCTASE SDR FAMILY MEMBER 11"/>
    <property type="match status" value="1"/>
</dbReference>
<accession>A0A1Y1JWN6</accession>
<keyword evidence="2" id="KW-0560">Oxidoreductase</keyword>
<dbReference type="PRINTS" id="PR00080">
    <property type="entry name" value="SDRFAMILY"/>
</dbReference>
<evidence type="ECO:0000313" key="4">
    <source>
        <dbReference type="EMBL" id="JAV53722.1"/>
    </source>
</evidence>
<dbReference type="SUPFAM" id="SSF51735">
    <property type="entry name" value="NAD(P)-binding Rossmann-fold domains"/>
    <property type="match status" value="1"/>
</dbReference>
<organism evidence="4">
    <name type="scientific">Photinus pyralis</name>
    <name type="common">Common eastern firefly</name>
    <name type="synonym">Lampyris pyralis</name>
    <dbReference type="NCBI Taxonomy" id="7054"/>
    <lineage>
        <taxon>Eukaryota</taxon>
        <taxon>Metazoa</taxon>
        <taxon>Ecdysozoa</taxon>
        <taxon>Arthropoda</taxon>
        <taxon>Hexapoda</taxon>
        <taxon>Insecta</taxon>
        <taxon>Pterygota</taxon>
        <taxon>Neoptera</taxon>
        <taxon>Endopterygota</taxon>
        <taxon>Coleoptera</taxon>
        <taxon>Polyphaga</taxon>
        <taxon>Elateriformia</taxon>
        <taxon>Elateroidea</taxon>
        <taxon>Lampyridae</taxon>
        <taxon>Lampyrinae</taxon>
        <taxon>Photinus</taxon>
    </lineage>
</organism>
<evidence type="ECO:0000256" key="2">
    <source>
        <dbReference type="ARBA" id="ARBA00023002"/>
    </source>
</evidence>
<dbReference type="EMBL" id="GEZM01098843">
    <property type="protein sequence ID" value="JAV53722.1"/>
    <property type="molecule type" value="Transcribed_RNA"/>
</dbReference>
<evidence type="ECO:0000256" key="3">
    <source>
        <dbReference type="RuleBase" id="RU000363"/>
    </source>
</evidence>
<dbReference type="FunFam" id="3.40.50.720:FF:000047">
    <property type="entry name" value="NADP-dependent L-serine/L-allo-threonine dehydrogenase"/>
    <property type="match status" value="1"/>
</dbReference>
<dbReference type="InterPro" id="IPR020904">
    <property type="entry name" value="Sc_DH/Rdtase_CS"/>
</dbReference>
<dbReference type="Gene3D" id="3.40.50.720">
    <property type="entry name" value="NAD(P)-binding Rossmann-like Domain"/>
    <property type="match status" value="1"/>
</dbReference>
<evidence type="ECO:0008006" key="5">
    <source>
        <dbReference type="Google" id="ProtNLM"/>
    </source>
</evidence>
<dbReference type="PRINTS" id="PR00081">
    <property type="entry name" value="GDHRDH"/>
</dbReference>
<dbReference type="PANTHER" id="PTHR43115:SF4">
    <property type="entry name" value="DEHYDROGENASE_REDUCTASE SDR FAMILY MEMBER 11"/>
    <property type="match status" value="1"/>
</dbReference>
<proteinExistence type="inferred from homology"/>
<sequence length="247" mass="27172">MMEKWEGKIAIVTGTSSGIGRAIAVRLVEAGVKVVGLARREERGRELAAYLNGKKGEFHHITADVTKEEDVLKAYRWIEANLEPVHILVNNAGNVKEGGLLDTDSSVLREVFEVNTLSVCMMTKEAVNMMRAHGIDDGHIVHINSVGGHVILNNVNVYSASKHAVTVLTETLRRELNAMGSQIKISSVSPGVVDTEVYDNTVELKGMVEKMTTLKAEDVVDTVIFILSRPPHVQIHDIFVRPVNQPF</sequence>
<dbReference type="InterPro" id="IPR036291">
    <property type="entry name" value="NAD(P)-bd_dom_sf"/>
</dbReference>
<dbReference type="GO" id="GO:0016616">
    <property type="term" value="F:oxidoreductase activity, acting on the CH-OH group of donors, NAD or NADP as acceptor"/>
    <property type="evidence" value="ECO:0007669"/>
    <property type="project" value="UniProtKB-ARBA"/>
</dbReference>
<dbReference type="PROSITE" id="PS00061">
    <property type="entry name" value="ADH_SHORT"/>
    <property type="match status" value="1"/>
</dbReference>
<comment type="similarity">
    <text evidence="1 3">Belongs to the short-chain dehydrogenases/reductases (SDR) family.</text>
</comment>
<evidence type="ECO:0000256" key="1">
    <source>
        <dbReference type="ARBA" id="ARBA00006484"/>
    </source>
</evidence>
<name>A0A1Y1JWN6_PHOPY</name>
<dbReference type="InterPro" id="IPR002347">
    <property type="entry name" value="SDR_fam"/>
</dbReference>
<protein>
    <recommendedName>
        <fullName evidence="5">Dehydrogenase</fullName>
    </recommendedName>
</protein>